<dbReference type="Proteomes" id="UP000753724">
    <property type="component" value="Unassembled WGS sequence"/>
</dbReference>
<keyword evidence="1" id="KW-0812">Transmembrane</keyword>
<reference evidence="3" key="1">
    <citation type="submission" date="2020-01" db="EMBL/GenBank/DDBJ databases">
        <title>Sphingomonas sp. strain CSW-10.</title>
        <authorList>
            <person name="Chen W.-M."/>
        </authorList>
    </citation>
    <scope>NUCLEOTIDE SEQUENCE [LARGE SCALE GENOMIC DNA]</scope>
    <source>
        <strain evidence="3">FSY-8</strain>
    </source>
</reference>
<accession>A0ABW9XF45</accession>
<organism evidence="2 3">
    <name type="scientific">Novosphingobium ovatum</name>
    <dbReference type="NCBI Taxonomy" id="1908523"/>
    <lineage>
        <taxon>Bacteria</taxon>
        <taxon>Pseudomonadati</taxon>
        <taxon>Pseudomonadota</taxon>
        <taxon>Alphaproteobacteria</taxon>
        <taxon>Sphingomonadales</taxon>
        <taxon>Sphingomonadaceae</taxon>
        <taxon>Novosphingobium</taxon>
    </lineage>
</organism>
<sequence>MSEPARQSFAVLGAAMMALSILPVLSGHWLVPVFCLMAIGGLVFALEQHARSKPDGEVLEIAHGTIRHRDARGQASHMPCLFAKLDAQAPTPSSLRLILRSPNASVEIGRCLGLEERQALVPVIAAALAQGRR</sequence>
<gene>
    <name evidence="2" type="ORF">GTZ99_11430</name>
</gene>
<evidence type="ECO:0000313" key="3">
    <source>
        <dbReference type="Proteomes" id="UP000753724"/>
    </source>
</evidence>
<name>A0ABW9XF45_9SPHN</name>
<keyword evidence="3" id="KW-1185">Reference proteome</keyword>
<proteinExistence type="predicted"/>
<dbReference type="InterPro" id="IPR019253">
    <property type="entry name" value="DUF2244_TM"/>
</dbReference>
<evidence type="ECO:0000256" key="1">
    <source>
        <dbReference type="SAM" id="Phobius"/>
    </source>
</evidence>
<dbReference type="Pfam" id="PF10003">
    <property type="entry name" value="DUF2244"/>
    <property type="match status" value="1"/>
</dbReference>
<protein>
    <submittedName>
        <fullName evidence="2">DUF2244 domain-containing protein</fullName>
    </submittedName>
</protein>
<feature type="transmembrane region" description="Helical" evidence="1">
    <location>
        <begin position="7"/>
        <end position="23"/>
    </location>
</feature>
<keyword evidence="1" id="KW-1133">Transmembrane helix</keyword>
<evidence type="ECO:0000313" key="2">
    <source>
        <dbReference type="EMBL" id="NBC37169.1"/>
    </source>
</evidence>
<dbReference type="EMBL" id="JAAAPO010000004">
    <property type="protein sequence ID" value="NBC37169.1"/>
    <property type="molecule type" value="Genomic_DNA"/>
</dbReference>
<comment type="caution">
    <text evidence="2">The sequence shown here is derived from an EMBL/GenBank/DDBJ whole genome shotgun (WGS) entry which is preliminary data.</text>
</comment>
<keyword evidence="1" id="KW-0472">Membrane</keyword>